<dbReference type="Gramene" id="OPUNC02G30200.1">
    <property type="protein sequence ID" value="OPUNC02G30200.1"/>
    <property type="gene ID" value="OPUNC02G30200"/>
</dbReference>
<feature type="region of interest" description="Disordered" evidence="6">
    <location>
        <begin position="1"/>
        <end position="23"/>
    </location>
</feature>
<keyword evidence="3" id="KW-0963">Cytoplasm</keyword>
<organism evidence="8">
    <name type="scientific">Oryza punctata</name>
    <name type="common">Red rice</name>
    <dbReference type="NCBI Taxonomy" id="4537"/>
    <lineage>
        <taxon>Eukaryota</taxon>
        <taxon>Viridiplantae</taxon>
        <taxon>Streptophyta</taxon>
        <taxon>Embryophyta</taxon>
        <taxon>Tracheophyta</taxon>
        <taxon>Spermatophyta</taxon>
        <taxon>Magnoliopsida</taxon>
        <taxon>Liliopsida</taxon>
        <taxon>Poales</taxon>
        <taxon>Poaceae</taxon>
        <taxon>BOP clade</taxon>
        <taxon>Oryzoideae</taxon>
        <taxon>Oryzeae</taxon>
        <taxon>Oryzinae</taxon>
        <taxon>Oryza</taxon>
    </lineage>
</organism>
<name>A0A0E0K5B2_ORYPU</name>
<accession>A0A0E0K5B2</accession>
<dbReference type="PROSITE" id="PS51795">
    <property type="entry name" value="ZF_FLZ"/>
    <property type="match status" value="1"/>
</dbReference>
<feature type="compositionally biased region" description="Polar residues" evidence="6">
    <location>
        <begin position="12"/>
        <end position="23"/>
    </location>
</feature>
<evidence type="ECO:0000259" key="7">
    <source>
        <dbReference type="PROSITE" id="PS51795"/>
    </source>
</evidence>
<evidence type="ECO:0000256" key="2">
    <source>
        <dbReference type="ARBA" id="ARBA00009374"/>
    </source>
</evidence>
<reference evidence="8" key="2">
    <citation type="submission" date="2018-05" db="EMBL/GenBank/DDBJ databases">
        <title>OpunRS2 (Oryza punctata Reference Sequence Version 2).</title>
        <authorList>
            <person name="Zhang J."/>
            <person name="Kudrna D."/>
            <person name="Lee S."/>
            <person name="Talag J."/>
            <person name="Welchert J."/>
            <person name="Wing R.A."/>
        </authorList>
    </citation>
    <scope>NUCLEOTIDE SEQUENCE [LARGE SCALE GENOMIC DNA]</scope>
</reference>
<dbReference type="PANTHER" id="PTHR33059">
    <property type="entry name" value="FCS-LIKE ZINC FINGER 5"/>
    <property type="match status" value="1"/>
</dbReference>
<dbReference type="Proteomes" id="UP000026962">
    <property type="component" value="Chromosome 2"/>
</dbReference>
<proteinExistence type="inferred from homology"/>
<dbReference type="EnsemblPlants" id="OPUNC02G30200.1">
    <property type="protein sequence ID" value="OPUNC02G30200.1"/>
    <property type="gene ID" value="OPUNC02G30200"/>
</dbReference>
<dbReference type="Pfam" id="PF04570">
    <property type="entry name" value="zf-FLZ"/>
    <property type="match status" value="1"/>
</dbReference>
<dbReference type="HOGENOM" id="CLU_085535_0_0_1"/>
<dbReference type="eggNOG" id="ENOG502R5YN">
    <property type="taxonomic scope" value="Eukaryota"/>
</dbReference>
<evidence type="ECO:0000256" key="5">
    <source>
        <dbReference type="PROSITE-ProRule" id="PRU01131"/>
    </source>
</evidence>
<comment type="similarity">
    <text evidence="2">Belongs to the FLZ family.</text>
</comment>
<dbReference type="PANTHER" id="PTHR33059:SF104">
    <property type="entry name" value="OS02G0751300 PROTEIN"/>
    <property type="match status" value="1"/>
</dbReference>
<feature type="compositionally biased region" description="Low complexity" evidence="6">
    <location>
        <begin position="141"/>
        <end position="153"/>
    </location>
</feature>
<dbReference type="GO" id="GO:0046872">
    <property type="term" value="F:metal ion binding"/>
    <property type="evidence" value="ECO:0007669"/>
    <property type="project" value="UniProtKB-KW"/>
</dbReference>
<comment type="subcellular location">
    <subcellularLocation>
        <location evidence="1">Cytoplasm</location>
    </subcellularLocation>
</comment>
<sequence>MSGKMLGKRQRSQGTMHRTTSMASVPAAAKQGRRHVVDGPPQAPPASLLAGNVGVGAGGGPAAAAAAQRRIAADHAGVETAAFLKNCALCGRDLGPGKDTYIYRGEVAFCSKECRECVIEYYERKERNCSLTSIKDTPTVSGASGSDQSGSGSETVAAA</sequence>
<dbReference type="GO" id="GO:0005737">
    <property type="term" value="C:cytoplasm"/>
    <property type="evidence" value="ECO:0007669"/>
    <property type="project" value="UniProtKB-SubCell"/>
</dbReference>
<feature type="zinc finger region" description="FLZ-type" evidence="5">
    <location>
        <begin position="82"/>
        <end position="126"/>
    </location>
</feature>
<reference evidence="8" key="1">
    <citation type="submission" date="2015-04" db="UniProtKB">
        <authorList>
            <consortium name="EnsemblPlants"/>
        </authorList>
    </citation>
    <scope>IDENTIFICATION</scope>
</reference>
<evidence type="ECO:0000256" key="6">
    <source>
        <dbReference type="SAM" id="MobiDB-lite"/>
    </source>
</evidence>
<dbReference type="InterPro" id="IPR007650">
    <property type="entry name" value="Zf-FLZ_dom"/>
</dbReference>
<dbReference type="STRING" id="4537.A0A0E0K5B2"/>
<evidence type="ECO:0000256" key="4">
    <source>
        <dbReference type="ARBA" id="ARBA00022723"/>
    </source>
</evidence>
<evidence type="ECO:0000256" key="1">
    <source>
        <dbReference type="ARBA" id="ARBA00004496"/>
    </source>
</evidence>
<keyword evidence="4" id="KW-0479">Metal-binding</keyword>
<feature type="domain" description="FLZ-type" evidence="7">
    <location>
        <begin position="82"/>
        <end position="126"/>
    </location>
</feature>
<keyword evidence="9" id="KW-1185">Reference proteome</keyword>
<evidence type="ECO:0000313" key="9">
    <source>
        <dbReference type="Proteomes" id="UP000026962"/>
    </source>
</evidence>
<protein>
    <recommendedName>
        <fullName evidence="7">FLZ-type domain-containing protein</fullName>
    </recommendedName>
</protein>
<feature type="region of interest" description="Disordered" evidence="6">
    <location>
        <begin position="134"/>
        <end position="159"/>
    </location>
</feature>
<dbReference type="OMA" id="HECRERQ"/>
<evidence type="ECO:0000313" key="8">
    <source>
        <dbReference type="EnsemblPlants" id="OPUNC02G30200.1"/>
    </source>
</evidence>
<evidence type="ECO:0000256" key="3">
    <source>
        <dbReference type="ARBA" id="ARBA00022490"/>
    </source>
</evidence>
<dbReference type="AlphaFoldDB" id="A0A0E0K5B2"/>
<feature type="compositionally biased region" description="Basic residues" evidence="6">
    <location>
        <begin position="1"/>
        <end position="11"/>
    </location>
</feature>